<dbReference type="Pfam" id="PF00571">
    <property type="entry name" value="CBS"/>
    <property type="match status" value="1"/>
</dbReference>
<proteinExistence type="inferred from homology"/>
<evidence type="ECO:0000256" key="5">
    <source>
        <dbReference type="ARBA" id="ARBA00023122"/>
    </source>
</evidence>
<feature type="signal peptide" evidence="8">
    <location>
        <begin position="1"/>
        <end position="22"/>
    </location>
</feature>
<dbReference type="PANTHER" id="PTHR22777">
    <property type="entry name" value="HEMOLYSIN-RELATED"/>
    <property type="match status" value="1"/>
</dbReference>
<dbReference type="InterPro" id="IPR000644">
    <property type="entry name" value="CBS_dom"/>
</dbReference>
<dbReference type="Proteomes" id="UP001320768">
    <property type="component" value="Unassembled WGS sequence"/>
</dbReference>
<keyword evidence="11" id="KW-1185">Reference proteome</keyword>
<dbReference type="SUPFAM" id="SSF56176">
    <property type="entry name" value="FAD-binding/transporter-associated domain-like"/>
    <property type="match status" value="1"/>
</dbReference>
<evidence type="ECO:0000313" key="11">
    <source>
        <dbReference type="Proteomes" id="UP001320768"/>
    </source>
</evidence>
<dbReference type="SMART" id="SM00116">
    <property type="entry name" value="CBS"/>
    <property type="match status" value="2"/>
</dbReference>
<feature type="transmembrane region" description="Helical" evidence="7">
    <location>
        <begin position="86"/>
        <end position="105"/>
    </location>
</feature>
<keyword evidence="6 7" id="KW-0812">Transmembrane</keyword>
<dbReference type="InterPro" id="IPR002550">
    <property type="entry name" value="CNNM"/>
</dbReference>
<keyword evidence="3" id="KW-1003">Cell membrane</keyword>
<comment type="caution">
    <text evidence="10">The sequence shown here is derived from an EMBL/GenBank/DDBJ whole genome shotgun (WGS) entry which is preliminary data.</text>
</comment>
<feature type="domain" description="CNNM transmembrane" evidence="9">
    <location>
        <begin position="1"/>
        <end position="177"/>
    </location>
</feature>
<dbReference type="InterPro" id="IPR016169">
    <property type="entry name" value="FAD-bd_PCMH_sub2"/>
</dbReference>
<reference evidence="10 11" key="1">
    <citation type="journal article" date="2022" name="Nat. Microbiol.">
        <title>The microbiome of a bacterivorous marine choanoflagellate contains a resource-demanding obligate bacterial associate.</title>
        <authorList>
            <person name="Needham D.M."/>
            <person name="Poirier C."/>
            <person name="Bachy C."/>
            <person name="George E.E."/>
            <person name="Wilken S."/>
            <person name="Yung C.C.M."/>
            <person name="Limardo A.J."/>
            <person name="Morando M."/>
            <person name="Sudek L."/>
            <person name="Malmstrom R.R."/>
            <person name="Keeling P.J."/>
            <person name="Santoro A.E."/>
            <person name="Worden A.Z."/>
        </authorList>
    </citation>
    <scope>NUCLEOTIDE SEQUENCE [LARGE SCALE GENOMIC DNA]</scope>
    <source>
        <strain evidence="10 11">Comchoano-2</strain>
    </source>
</reference>
<sequence length="405" mass="45820">MIFFGIALLLGLSAFFSGTETAVMALDRYHIKALANEGHENAKRLLQYLEKPERFFSVVLLGNTFANIAAASLFTVWVVDVWGEMSMLATIVLTIWVLLFCEYWPKSMAARHSLVISMAVVRVIMALEYILAPLLIVMRYMMSYMNQSKTVASVSVKEVQKVVRAASAHLSDEEQDMLEGVFELSQLTVDEVMKPKHLVKVIDISLSIGEIKQMIRQCSSHYLLVVSDRSWHEVLGVIYVHDFVFSTEPLSLNFLKRQLKDVVCIPSGMALNKQLANFKRRRQEVSVVVDEYGAILGVLDVHDILEEVVGYYANRRAVPIGSVRFDGDKGYWIRADLNVRDLNRYLQWSLPERATTVGGMVFEHLERIPDAACAISLGEYVIEVVEVKNNVLILCHICRIIEAKV</sequence>
<evidence type="ECO:0000256" key="3">
    <source>
        <dbReference type="ARBA" id="ARBA00022475"/>
    </source>
</evidence>
<evidence type="ECO:0000256" key="8">
    <source>
        <dbReference type="SAM" id="SignalP"/>
    </source>
</evidence>
<comment type="subcellular location">
    <subcellularLocation>
        <location evidence="1">Cell membrane</location>
        <topology evidence="1">Multi-pass membrane protein</topology>
    </subcellularLocation>
</comment>
<dbReference type="InterPro" id="IPR046342">
    <property type="entry name" value="CBS_dom_sf"/>
</dbReference>
<feature type="chain" id="PRO_5046706357" evidence="8">
    <location>
        <begin position="23"/>
        <end position="405"/>
    </location>
</feature>
<dbReference type="RefSeq" id="WP_258569637.1">
    <property type="nucleotide sequence ID" value="NZ_JAKUDN010000002.1"/>
</dbReference>
<gene>
    <name evidence="10" type="ORF">MKS91_04440</name>
</gene>
<dbReference type="PROSITE" id="PS51846">
    <property type="entry name" value="CNNM"/>
    <property type="match status" value="1"/>
</dbReference>
<dbReference type="InterPro" id="IPR005170">
    <property type="entry name" value="Transptr-assoc_dom"/>
</dbReference>
<keyword evidence="5" id="KW-0129">CBS domain</keyword>
<dbReference type="Gene3D" id="3.10.580.10">
    <property type="entry name" value="CBS-domain"/>
    <property type="match status" value="1"/>
</dbReference>
<keyword evidence="4" id="KW-0677">Repeat</keyword>
<dbReference type="Pfam" id="PF01595">
    <property type="entry name" value="CNNM"/>
    <property type="match status" value="1"/>
</dbReference>
<evidence type="ECO:0000313" key="10">
    <source>
        <dbReference type="EMBL" id="MCP8352532.1"/>
    </source>
</evidence>
<keyword evidence="6 7" id="KW-1133">Transmembrane helix</keyword>
<accession>A0ABT1L5V4</accession>
<evidence type="ECO:0000256" key="2">
    <source>
        <dbReference type="ARBA" id="ARBA00006337"/>
    </source>
</evidence>
<dbReference type="InterPro" id="IPR036318">
    <property type="entry name" value="FAD-bd_PCMH-like_sf"/>
</dbReference>
<evidence type="ECO:0000256" key="4">
    <source>
        <dbReference type="ARBA" id="ARBA00022737"/>
    </source>
</evidence>
<dbReference type="PANTHER" id="PTHR22777:SF32">
    <property type="entry name" value="UPF0053 INNER MEMBRANE PROTEIN YFJD"/>
    <property type="match status" value="1"/>
</dbReference>
<evidence type="ECO:0000256" key="6">
    <source>
        <dbReference type="PROSITE-ProRule" id="PRU01193"/>
    </source>
</evidence>
<dbReference type="SUPFAM" id="SSF54631">
    <property type="entry name" value="CBS-domain pair"/>
    <property type="match status" value="1"/>
</dbReference>
<comment type="similarity">
    <text evidence="2">Belongs to the UPF0053 family.</text>
</comment>
<keyword evidence="6 7" id="KW-0472">Membrane</keyword>
<dbReference type="Gene3D" id="3.30.465.10">
    <property type="match status" value="1"/>
</dbReference>
<name>A0ABT1L5V4_9GAMM</name>
<evidence type="ECO:0000259" key="9">
    <source>
        <dbReference type="PROSITE" id="PS51846"/>
    </source>
</evidence>
<evidence type="ECO:0000256" key="1">
    <source>
        <dbReference type="ARBA" id="ARBA00004651"/>
    </source>
</evidence>
<evidence type="ECO:0000256" key="7">
    <source>
        <dbReference type="SAM" id="Phobius"/>
    </source>
</evidence>
<feature type="transmembrane region" description="Helical" evidence="7">
    <location>
        <begin position="55"/>
        <end position="79"/>
    </location>
</feature>
<dbReference type="Pfam" id="PF03471">
    <property type="entry name" value="CorC_HlyC"/>
    <property type="match status" value="1"/>
</dbReference>
<keyword evidence="8" id="KW-0732">Signal</keyword>
<dbReference type="EMBL" id="JAKUDN010000002">
    <property type="protein sequence ID" value="MCP8352532.1"/>
    <property type="molecule type" value="Genomic_DNA"/>
</dbReference>
<feature type="transmembrane region" description="Helical" evidence="7">
    <location>
        <begin position="111"/>
        <end position="137"/>
    </location>
</feature>
<organism evidence="10 11">
    <name type="scientific">Candidatus Synchoanobacter obligatus</name>
    <dbReference type="NCBI Taxonomy" id="2919597"/>
    <lineage>
        <taxon>Bacteria</taxon>
        <taxon>Pseudomonadati</taxon>
        <taxon>Pseudomonadota</taxon>
        <taxon>Gammaproteobacteria</taxon>
        <taxon>Candidatus Comchoanobacterales</taxon>
        <taxon>Candidatus Comchoanobacteraceae</taxon>
        <taxon>Candidatus Synchoanobacter</taxon>
    </lineage>
</organism>
<protein>
    <submittedName>
        <fullName evidence="10">CNNM domain-containing protein</fullName>
    </submittedName>
</protein>
<dbReference type="SMART" id="SM01091">
    <property type="entry name" value="CorC_HlyC"/>
    <property type="match status" value="1"/>
</dbReference>